<reference evidence="3 4" key="1">
    <citation type="submission" date="2020-08" db="EMBL/GenBank/DDBJ databases">
        <title>A Genomic Blueprint of the Chicken Gut Microbiome.</title>
        <authorList>
            <person name="Gilroy R."/>
            <person name="Ravi A."/>
            <person name="Getino M."/>
            <person name="Pursley I."/>
            <person name="Horton D.L."/>
            <person name="Alikhan N.-F."/>
            <person name="Baker D."/>
            <person name="Gharbi K."/>
            <person name="Hall N."/>
            <person name="Watson M."/>
            <person name="Adriaenssens E.M."/>
            <person name="Foster-Nyarko E."/>
            <person name="Jarju S."/>
            <person name="Secka A."/>
            <person name="Antonio M."/>
            <person name="Oren A."/>
            <person name="Chaudhuri R."/>
            <person name="La Ragione R.M."/>
            <person name="Hildebrand F."/>
            <person name="Pallen M.J."/>
        </authorList>
    </citation>
    <scope>NUCLEOTIDE SEQUENCE [LARGE SCALE GENOMIC DNA]</scope>
    <source>
        <strain evidence="3 4">Sa1BUA13</strain>
    </source>
</reference>
<dbReference type="InterPro" id="IPR009097">
    <property type="entry name" value="Cyclic_Pdiesterase"/>
</dbReference>
<evidence type="ECO:0000313" key="4">
    <source>
        <dbReference type="Proteomes" id="UP000658980"/>
    </source>
</evidence>
<gene>
    <name evidence="3" type="primary">thpR</name>
    <name evidence="3" type="ORF">H9630_17045</name>
</gene>
<dbReference type="NCBIfam" id="TIGR02258">
    <property type="entry name" value="2_5_ligase"/>
    <property type="match status" value="1"/>
</dbReference>
<evidence type="ECO:0000256" key="1">
    <source>
        <dbReference type="ARBA" id="ARBA00022801"/>
    </source>
</evidence>
<feature type="active site" description="Proton donor" evidence="2">
    <location>
        <position position="41"/>
    </location>
</feature>
<sequence>MKPHYFIGIKIPPDIAETLGKDRDSWQLTTHKRQTPPEDMHITLLFIGEDKEDKIKQVAEQLAGIQGSSFRLMIEGIQTFGNPETPRVIYAALKKSAELEKLQRAIAELLEPLQLGTDQKRFVPHITLANKWAGGEPVDLHLSVSLLEFEVAEFSLFRIAPKEKTRYQKIANYPLGI</sequence>
<dbReference type="RefSeq" id="WP_191716686.1">
    <property type="nucleotide sequence ID" value="NZ_JACSPU010000007.1"/>
</dbReference>
<dbReference type="EC" id="3.1.4.58" evidence="2"/>
<feature type="short sequence motif" description="HXTX 1" evidence="2">
    <location>
        <begin position="41"/>
        <end position="44"/>
    </location>
</feature>
<accession>A0ABR8WHH4</accession>
<comment type="similarity">
    <text evidence="2">Belongs to the 2H phosphoesterase superfamily. ThpR family.</text>
</comment>
<dbReference type="Gene3D" id="3.90.1140.10">
    <property type="entry name" value="Cyclic phosphodiesterase"/>
    <property type="match status" value="1"/>
</dbReference>
<dbReference type="SUPFAM" id="SSF55144">
    <property type="entry name" value="LigT-like"/>
    <property type="match status" value="1"/>
</dbReference>
<dbReference type="Proteomes" id="UP000658980">
    <property type="component" value="Unassembled WGS sequence"/>
</dbReference>
<proteinExistence type="inferred from homology"/>
<comment type="catalytic activity">
    <reaction evidence="2">
        <text>a 3'-end 2',3'-cyclophospho-ribonucleotide-RNA + H2O = a 3'-end 2'-phospho-ribonucleotide-RNA + H(+)</text>
        <dbReference type="Rhea" id="RHEA:11828"/>
        <dbReference type="Rhea" id="RHEA-COMP:10464"/>
        <dbReference type="Rhea" id="RHEA-COMP:17353"/>
        <dbReference type="ChEBI" id="CHEBI:15377"/>
        <dbReference type="ChEBI" id="CHEBI:15378"/>
        <dbReference type="ChEBI" id="CHEBI:83064"/>
        <dbReference type="ChEBI" id="CHEBI:173113"/>
        <dbReference type="EC" id="3.1.4.58"/>
    </reaction>
</comment>
<dbReference type="InterPro" id="IPR004175">
    <property type="entry name" value="RNA_CPDase"/>
</dbReference>
<dbReference type="PANTHER" id="PTHR35561">
    <property type="entry name" value="RNA 2',3'-CYCLIC PHOSPHODIESTERASE"/>
    <property type="match status" value="1"/>
</dbReference>
<feature type="active site" description="Proton acceptor" evidence="2">
    <location>
        <position position="125"/>
    </location>
</feature>
<organism evidence="3 4">
    <name type="scientific">Planococcus wigleyi</name>
    <dbReference type="NCBI Taxonomy" id="2762216"/>
    <lineage>
        <taxon>Bacteria</taxon>
        <taxon>Bacillati</taxon>
        <taxon>Bacillota</taxon>
        <taxon>Bacilli</taxon>
        <taxon>Bacillales</taxon>
        <taxon>Caryophanaceae</taxon>
        <taxon>Planococcus</taxon>
    </lineage>
</organism>
<name>A0ABR8WHH4_9BACL</name>
<protein>
    <recommendedName>
        <fullName evidence="2">RNA 2',3'-cyclic phosphodiesterase</fullName>
        <shortName evidence="2">RNA 2',3'-CPDase</shortName>
        <ecNumber evidence="2">3.1.4.58</ecNumber>
    </recommendedName>
</protein>
<dbReference type="EMBL" id="JACSPU010000007">
    <property type="protein sequence ID" value="MBD8016510.1"/>
    <property type="molecule type" value="Genomic_DNA"/>
</dbReference>
<evidence type="ECO:0000313" key="3">
    <source>
        <dbReference type="EMBL" id="MBD8016510.1"/>
    </source>
</evidence>
<dbReference type="PANTHER" id="PTHR35561:SF1">
    <property type="entry name" value="RNA 2',3'-CYCLIC PHOSPHODIESTERASE"/>
    <property type="match status" value="1"/>
</dbReference>
<keyword evidence="1 2" id="KW-0378">Hydrolase</keyword>
<dbReference type="Pfam" id="PF13563">
    <property type="entry name" value="2_5_RNA_ligase2"/>
    <property type="match status" value="1"/>
</dbReference>
<comment type="caution">
    <text evidence="3">The sequence shown here is derived from an EMBL/GenBank/DDBJ whole genome shotgun (WGS) entry which is preliminary data.</text>
</comment>
<dbReference type="HAMAP" id="MF_01940">
    <property type="entry name" value="RNA_CPDase"/>
    <property type="match status" value="1"/>
</dbReference>
<evidence type="ECO:0000256" key="2">
    <source>
        <dbReference type="HAMAP-Rule" id="MF_01940"/>
    </source>
</evidence>
<feature type="short sequence motif" description="HXTX 2" evidence="2">
    <location>
        <begin position="125"/>
        <end position="128"/>
    </location>
</feature>
<keyword evidence="4" id="KW-1185">Reference proteome</keyword>
<comment type="function">
    <text evidence="2">Hydrolyzes RNA 2',3'-cyclic phosphodiester to an RNA 2'-phosphomonoester.</text>
</comment>